<sequence>MKKVKIQNIPKHVAFIMDGNRRWARERKLPLLQGHKNGEDRIEPLVDMAIEYHIPYLTFWAFSTENWKRSPEEVGYLLSLYKRNLDKTVDVFRKKNVQVKVIGDLNKFPRDLQQKTARWIELTKKNKSITVILALSYGGRDEIIRAVNKILNNKKQITNNIKITKEDLEKNLDTAGIPDPDLMIRTGGERRLSGYLLWQMEYAEFYFTEKYWPEFTPEEFVKALQDYSERIRRFGR</sequence>
<evidence type="ECO:0000313" key="3">
    <source>
        <dbReference type="EMBL" id="OGG15707.1"/>
    </source>
</evidence>
<keyword evidence="1 2" id="KW-0808">Transferase</keyword>
<feature type="binding site" evidence="2">
    <location>
        <position position="23"/>
    </location>
    <ligand>
        <name>substrate</name>
    </ligand>
</feature>
<evidence type="ECO:0000313" key="4">
    <source>
        <dbReference type="Proteomes" id="UP000176923"/>
    </source>
</evidence>
<keyword evidence="2" id="KW-0460">Magnesium</keyword>
<feature type="binding site" evidence="2">
    <location>
        <position position="67"/>
    </location>
    <ligand>
        <name>substrate</name>
    </ligand>
</feature>
<comment type="cofactor">
    <cofactor evidence="2">
        <name>Mg(2+)</name>
        <dbReference type="ChEBI" id="CHEBI:18420"/>
    </cofactor>
    <text evidence="2">Binds 2 magnesium ions per subunit.</text>
</comment>
<comment type="caution">
    <text evidence="2">Lacks conserved residue(s) required for the propagation of feature annotation.</text>
</comment>
<feature type="binding site" evidence="2">
    <location>
        <position position="18"/>
    </location>
    <ligand>
        <name>Mg(2+)</name>
        <dbReference type="ChEBI" id="CHEBI:18420"/>
    </ligand>
</feature>
<dbReference type="NCBIfam" id="TIGR00055">
    <property type="entry name" value="uppS"/>
    <property type="match status" value="1"/>
</dbReference>
<dbReference type="PANTHER" id="PTHR10291:SF0">
    <property type="entry name" value="DEHYDRODOLICHYL DIPHOSPHATE SYNTHASE 2"/>
    <property type="match status" value="1"/>
</dbReference>
<evidence type="ECO:0000256" key="2">
    <source>
        <dbReference type="HAMAP-Rule" id="MF_01139"/>
    </source>
</evidence>
<evidence type="ECO:0000256" key="1">
    <source>
        <dbReference type="ARBA" id="ARBA00022679"/>
    </source>
</evidence>
<name>A0A1F5ZUF6_9BACT</name>
<dbReference type="GO" id="GO:0000287">
    <property type="term" value="F:magnesium ion binding"/>
    <property type="evidence" value="ECO:0007669"/>
    <property type="project" value="UniProtKB-UniRule"/>
</dbReference>
<feature type="binding site" evidence="2">
    <location>
        <position position="69"/>
    </location>
    <ligand>
        <name>substrate</name>
    </ligand>
</feature>
<dbReference type="InterPro" id="IPR001441">
    <property type="entry name" value="UPP_synth-like"/>
</dbReference>
<feature type="binding site" evidence="2">
    <location>
        <begin position="191"/>
        <end position="193"/>
    </location>
    <ligand>
        <name>substrate</name>
    </ligand>
</feature>
<dbReference type="PANTHER" id="PTHR10291">
    <property type="entry name" value="DEHYDRODOLICHYL DIPHOSPHATE SYNTHASE FAMILY MEMBER"/>
    <property type="match status" value="1"/>
</dbReference>
<dbReference type="GO" id="GO:0016094">
    <property type="term" value="P:polyprenol biosynthetic process"/>
    <property type="evidence" value="ECO:0007669"/>
    <property type="project" value="TreeGrafter"/>
</dbReference>
<gene>
    <name evidence="3" type="ORF">A3D77_01620</name>
</gene>
<feature type="active site" description="Proton acceptor" evidence="2">
    <location>
        <position position="66"/>
    </location>
</feature>
<dbReference type="InterPro" id="IPR036424">
    <property type="entry name" value="UPP_synth-like_sf"/>
</dbReference>
<reference evidence="3 4" key="1">
    <citation type="journal article" date="2016" name="Nat. Commun.">
        <title>Thousands of microbial genomes shed light on interconnected biogeochemical processes in an aquifer system.</title>
        <authorList>
            <person name="Anantharaman K."/>
            <person name="Brown C.T."/>
            <person name="Hug L.A."/>
            <person name="Sharon I."/>
            <person name="Castelle C.J."/>
            <person name="Probst A.J."/>
            <person name="Thomas B.C."/>
            <person name="Singh A."/>
            <person name="Wilkins M.J."/>
            <person name="Karaoz U."/>
            <person name="Brodie E.L."/>
            <person name="Williams K.H."/>
            <person name="Hubbard S.S."/>
            <person name="Banfield J.F."/>
        </authorList>
    </citation>
    <scope>NUCLEOTIDE SEQUENCE [LARGE SCALE GENOMIC DNA]</scope>
</reference>
<comment type="subunit">
    <text evidence="2">Homodimer.</text>
</comment>
<dbReference type="FunFam" id="3.40.1180.10:FF:000001">
    <property type="entry name" value="(2E,6E)-farnesyl-diphosphate-specific ditrans,polycis-undecaprenyl-diphosphate synthase"/>
    <property type="match status" value="1"/>
</dbReference>
<feature type="binding site" evidence="2">
    <location>
        <begin position="63"/>
        <end position="65"/>
    </location>
    <ligand>
        <name>substrate</name>
    </ligand>
</feature>
<feature type="binding site" evidence="2">
    <location>
        <begin position="19"/>
        <end position="22"/>
    </location>
    <ligand>
        <name>substrate</name>
    </ligand>
</feature>
<dbReference type="CDD" id="cd00475">
    <property type="entry name" value="Cis_IPPS"/>
    <property type="match status" value="1"/>
</dbReference>
<dbReference type="HAMAP" id="MF_01139">
    <property type="entry name" value="ISPT"/>
    <property type="match status" value="1"/>
</dbReference>
<dbReference type="Proteomes" id="UP000176923">
    <property type="component" value="Unassembled WGS sequence"/>
</dbReference>
<accession>A0A1F5ZUF6</accession>
<dbReference type="Gene3D" id="3.40.1180.10">
    <property type="entry name" value="Decaprenyl diphosphate synthase-like"/>
    <property type="match status" value="1"/>
</dbReference>
<feature type="binding site" evidence="2">
    <location>
        <position position="204"/>
    </location>
    <ligand>
        <name>Mg(2+)</name>
        <dbReference type="ChEBI" id="CHEBI:18420"/>
    </ligand>
</feature>
<proteinExistence type="inferred from homology"/>
<keyword evidence="2" id="KW-0479">Metal-binding</keyword>
<organism evidence="3 4">
    <name type="scientific">Candidatus Gottesmanbacteria bacterium RIFCSPHIGHO2_02_FULL_39_11</name>
    <dbReference type="NCBI Taxonomy" id="1798382"/>
    <lineage>
        <taxon>Bacteria</taxon>
        <taxon>Candidatus Gottesmaniibacteriota</taxon>
    </lineage>
</organism>
<protein>
    <recommendedName>
        <fullName evidence="2">Isoprenyl transferase</fullName>
        <ecNumber evidence="2">2.5.1.-</ecNumber>
    </recommendedName>
</protein>
<dbReference type="PROSITE" id="PS01066">
    <property type="entry name" value="UPP_SYNTHASE"/>
    <property type="match status" value="1"/>
</dbReference>
<dbReference type="EC" id="2.5.1.-" evidence="2"/>
<feature type="binding site" evidence="2">
    <location>
        <position position="35"/>
    </location>
    <ligand>
        <name>substrate</name>
    </ligand>
</feature>
<feature type="binding site" evidence="2">
    <location>
        <position position="185"/>
    </location>
    <ligand>
        <name>substrate</name>
    </ligand>
</feature>
<dbReference type="SUPFAM" id="SSF64005">
    <property type="entry name" value="Undecaprenyl diphosphate synthase"/>
    <property type="match status" value="1"/>
</dbReference>
<feature type="active site" evidence="2">
    <location>
        <position position="18"/>
    </location>
</feature>
<dbReference type="Pfam" id="PF01255">
    <property type="entry name" value="Prenyltransf"/>
    <property type="match status" value="1"/>
</dbReference>
<dbReference type="GO" id="GO:0045547">
    <property type="term" value="F:ditrans,polycis-polyprenyl diphosphate synthase [(2E,6E)-farnesyl diphosphate specific] activity"/>
    <property type="evidence" value="ECO:0007669"/>
    <property type="project" value="TreeGrafter"/>
</dbReference>
<comment type="caution">
    <text evidence="3">The sequence shown here is derived from an EMBL/GenBank/DDBJ whole genome shotgun (WGS) entry which is preliminary data.</text>
</comment>
<comment type="similarity">
    <text evidence="2">Belongs to the UPP synthase family.</text>
</comment>
<dbReference type="EMBL" id="MFJL01000019">
    <property type="protein sequence ID" value="OGG15707.1"/>
    <property type="molecule type" value="Genomic_DNA"/>
</dbReference>
<dbReference type="InterPro" id="IPR018520">
    <property type="entry name" value="UPP_synth-like_CS"/>
</dbReference>
<comment type="function">
    <text evidence="2">Catalyzes the condensation of isopentenyl diphosphate (IPP) with allylic pyrophosphates generating different type of terpenoids.</text>
</comment>
<dbReference type="STRING" id="1798382.A3D77_01620"/>
<dbReference type="AlphaFoldDB" id="A0A1F5ZUF6"/>